<dbReference type="Gene3D" id="2.30.30.850">
    <property type="match status" value="1"/>
</dbReference>
<evidence type="ECO:0000313" key="7">
    <source>
        <dbReference type="Ensembl" id="ENSBJAP00000012507.1"/>
    </source>
</evidence>
<keyword evidence="2" id="KW-0548">Nucleotidyltransferase</keyword>
<accession>A0A8C0B6F6</accession>
<keyword evidence="1" id="KW-0808">Transferase</keyword>
<dbReference type="GO" id="GO:0004519">
    <property type="term" value="F:endonuclease activity"/>
    <property type="evidence" value="ECO:0007669"/>
    <property type="project" value="UniProtKB-KW"/>
</dbReference>
<evidence type="ECO:0000256" key="2">
    <source>
        <dbReference type="ARBA" id="ARBA00022695"/>
    </source>
</evidence>
<evidence type="ECO:0000256" key="3">
    <source>
        <dbReference type="ARBA" id="ARBA00022722"/>
    </source>
</evidence>
<sequence>MEVPVHDFQPGDYVYVKTWTSKPLQERWKGPFQILLTTFTAIKVAESDAWIHYIRVKKAPTPWKIISRDLK</sequence>
<keyword evidence="3" id="KW-0540">Nuclease</keyword>
<dbReference type="Ensembl" id="ENSBJAT00000012853.1">
    <property type="protein sequence ID" value="ENSBJAP00000012507.1"/>
    <property type="gene ID" value="ENSBJAG00000008386.1"/>
</dbReference>
<dbReference type="InterPro" id="IPR040643">
    <property type="entry name" value="MLVIN_C"/>
</dbReference>
<evidence type="ECO:0000256" key="5">
    <source>
        <dbReference type="ARBA" id="ARBA00022801"/>
    </source>
</evidence>
<organism evidence="7 8">
    <name type="scientific">Buteo japonicus</name>
    <dbReference type="NCBI Taxonomy" id="224669"/>
    <lineage>
        <taxon>Eukaryota</taxon>
        <taxon>Metazoa</taxon>
        <taxon>Chordata</taxon>
        <taxon>Craniata</taxon>
        <taxon>Vertebrata</taxon>
        <taxon>Euteleostomi</taxon>
        <taxon>Archelosauria</taxon>
        <taxon>Archosauria</taxon>
        <taxon>Dinosauria</taxon>
        <taxon>Saurischia</taxon>
        <taxon>Theropoda</taxon>
        <taxon>Coelurosauria</taxon>
        <taxon>Aves</taxon>
        <taxon>Neognathae</taxon>
        <taxon>Neoaves</taxon>
        <taxon>Telluraves</taxon>
        <taxon>Accipitrimorphae</taxon>
        <taxon>Accipitriformes</taxon>
        <taxon>Accipitridae</taxon>
        <taxon>Accipitrinae</taxon>
        <taxon>Buteo</taxon>
    </lineage>
</organism>
<evidence type="ECO:0000313" key="8">
    <source>
        <dbReference type="Proteomes" id="UP000694555"/>
    </source>
</evidence>
<protein>
    <recommendedName>
        <fullName evidence="6">Murine leukemia virus integrase C-terminal domain-containing protein</fullName>
    </recommendedName>
</protein>
<dbReference type="GO" id="GO:0016787">
    <property type="term" value="F:hydrolase activity"/>
    <property type="evidence" value="ECO:0007669"/>
    <property type="project" value="UniProtKB-KW"/>
</dbReference>
<feature type="domain" description="Murine leukemia virus integrase C-terminal" evidence="6">
    <location>
        <begin position="6"/>
        <end position="59"/>
    </location>
</feature>
<reference evidence="7" key="2">
    <citation type="submission" date="2025-09" db="UniProtKB">
        <authorList>
            <consortium name="Ensembl"/>
        </authorList>
    </citation>
    <scope>IDENTIFICATION</scope>
</reference>
<evidence type="ECO:0000259" key="6">
    <source>
        <dbReference type="Pfam" id="PF18697"/>
    </source>
</evidence>
<dbReference type="AlphaFoldDB" id="A0A8C0B6F6"/>
<reference evidence="7" key="1">
    <citation type="submission" date="2025-08" db="UniProtKB">
        <authorList>
            <consortium name="Ensembl"/>
        </authorList>
    </citation>
    <scope>IDENTIFICATION</scope>
</reference>
<evidence type="ECO:0000256" key="4">
    <source>
        <dbReference type="ARBA" id="ARBA00022759"/>
    </source>
</evidence>
<dbReference type="Proteomes" id="UP000694555">
    <property type="component" value="Unplaced"/>
</dbReference>
<proteinExistence type="predicted"/>
<name>A0A8C0B6F6_9AVES</name>
<evidence type="ECO:0000256" key="1">
    <source>
        <dbReference type="ARBA" id="ARBA00022679"/>
    </source>
</evidence>
<dbReference type="Pfam" id="PF18697">
    <property type="entry name" value="MLVIN_C"/>
    <property type="match status" value="1"/>
</dbReference>
<keyword evidence="5" id="KW-0378">Hydrolase</keyword>
<keyword evidence="4" id="KW-0255">Endonuclease</keyword>
<dbReference type="GO" id="GO:0016779">
    <property type="term" value="F:nucleotidyltransferase activity"/>
    <property type="evidence" value="ECO:0007669"/>
    <property type="project" value="UniProtKB-KW"/>
</dbReference>
<keyword evidence="8" id="KW-1185">Reference proteome</keyword>